<feature type="compositionally biased region" description="Polar residues" evidence="5">
    <location>
        <begin position="185"/>
        <end position="197"/>
    </location>
</feature>
<evidence type="ECO:0000259" key="6">
    <source>
        <dbReference type="PROSITE" id="PS50199"/>
    </source>
</evidence>
<dbReference type="PROSITE" id="PS01358">
    <property type="entry name" value="ZF_RANBP2_1"/>
    <property type="match status" value="1"/>
</dbReference>
<protein>
    <recommendedName>
        <fullName evidence="6">RanBP2-type domain-containing protein</fullName>
    </recommendedName>
</protein>
<dbReference type="Proteomes" id="UP000023152">
    <property type="component" value="Unassembled WGS sequence"/>
</dbReference>
<keyword evidence="1" id="KW-0479">Metal-binding</keyword>
<proteinExistence type="predicted"/>
<dbReference type="InterPro" id="IPR001876">
    <property type="entry name" value="Znf_RanBP2"/>
</dbReference>
<dbReference type="Gene3D" id="4.10.1060.10">
    <property type="entry name" value="Zinc finger, RanBP2-type"/>
    <property type="match status" value="1"/>
</dbReference>
<dbReference type="PROSITE" id="PS50199">
    <property type="entry name" value="ZF_RANBP2_2"/>
    <property type="match status" value="1"/>
</dbReference>
<dbReference type="InterPro" id="IPR036443">
    <property type="entry name" value="Znf_RanBP2_sf"/>
</dbReference>
<sequence>SSSSIARFGYFSKSNEKTPRHDTSVGQTSASRKKRAPIKITYGHNGSKSEHRRNVKKSHDFASTDMPLQHDPANDQSLFISNSHNDNADNSVDATYGHGYVHSDDRLYRKEANAMLLLPPAVEKARENMATVGNDDNFNIINTNNNNKSNNNNNNNNNNNLEFDNDLSWVNSITFNDDNDYPKQSEPQQASSLPSMSGPTSFYDDFAFDVETDTIVNIPKTTNSNSQLSNSTSHKNASDNPRSVNELGEFEWSCPQCTLKNHKSVNQCSLCDTPKPLLSRAVLD</sequence>
<evidence type="ECO:0000313" key="8">
    <source>
        <dbReference type="Proteomes" id="UP000023152"/>
    </source>
</evidence>
<evidence type="ECO:0000256" key="5">
    <source>
        <dbReference type="SAM" id="MobiDB-lite"/>
    </source>
</evidence>
<feature type="region of interest" description="Disordered" evidence="5">
    <location>
        <begin position="219"/>
        <end position="244"/>
    </location>
</feature>
<feature type="region of interest" description="Disordered" evidence="5">
    <location>
        <begin position="143"/>
        <end position="197"/>
    </location>
</feature>
<feature type="domain" description="RanBP2-type" evidence="6">
    <location>
        <begin position="246"/>
        <end position="277"/>
    </location>
</feature>
<feature type="non-terminal residue" evidence="7">
    <location>
        <position position="1"/>
    </location>
</feature>
<accession>X6NX92</accession>
<feature type="compositionally biased region" description="Low complexity" evidence="5">
    <location>
        <begin position="143"/>
        <end position="162"/>
    </location>
</feature>
<organism evidence="7 8">
    <name type="scientific">Reticulomyxa filosa</name>
    <dbReference type="NCBI Taxonomy" id="46433"/>
    <lineage>
        <taxon>Eukaryota</taxon>
        <taxon>Sar</taxon>
        <taxon>Rhizaria</taxon>
        <taxon>Retaria</taxon>
        <taxon>Foraminifera</taxon>
        <taxon>Monothalamids</taxon>
        <taxon>Reticulomyxidae</taxon>
        <taxon>Reticulomyxa</taxon>
    </lineage>
</organism>
<evidence type="ECO:0000256" key="1">
    <source>
        <dbReference type="ARBA" id="ARBA00022723"/>
    </source>
</evidence>
<dbReference type="SUPFAM" id="SSF90209">
    <property type="entry name" value="Ran binding protein zinc finger-like"/>
    <property type="match status" value="1"/>
</dbReference>
<dbReference type="EMBL" id="ASPP01005790">
    <property type="protein sequence ID" value="ETO29877.1"/>
    <property type="molecule type" value="Genomic_DNA"/>
</dbReference>
<keyword evidence="2 4" id="KW-0863">Zinc-finger</keyword>
<keyword evidence="3" id="KW-0862">Zinc</keyword>
<dbReference type="AlphaFoldDB" id="X6NX92"/>
<dbReference type="SMART" id="SM00547">
    <property type="entry name" value="ZnF_RBZ"/>
    <property type="match status" value="1"/>
</dbReference>
<feature type="region of interest" description="Disordered" evidence="5">
    <location>
        <begin position="1"/>
        <end position="86"/>
    </location>
</feature>
<evidence type="ECO:0000256" key="3">
    <source>
        <dbReference type="ARBA" id="ARBA00022833"/>
    </source>
</evidence>
<evidence type="ECO:0000313" key="7">
    <source>
        <dbReference type="EMBL" id="ETO29877.1"/>
    </source>
</evidence>
<feature type="compositionally biased region" description="Polar residues" evidence="5">
    <location>
        <begin position="74"/>
        <end position="86"/>
    </location>
</feature>
<evidence type="ECO:0000256" key="2">
    <source>
        <dbReference type="ARBA" id="ARBA00022771"/>
    </source>
</evidence>
<dbReference type="GO" id="GO:0008270">
    <property type="term" value="F:zinc ion binding"/>
    <property type="evidence" value="ECO:0007669"/>
    <property type="project" value="UniProtKB-KW"/>
</dbReference>
<comment type="caution">
    <text evidence="7">The sequence shown here is derived from an EMBL/GenBank/DDBJ whole genome shotgun (WGS) entry which is preliminary data.</text>
</comment>
<feature type="compositionally biased region" description="Polar residues" evidence="5">
    <location>
        <begin position="234"/>
        <end position="243"/>
    </location>
</feature>
<feature type="compositionally biased region" description="Low complexity" evidence="5">
    <location>
        <begin position="221"/>
        <end position="233"/>
    </location>
</feature>
<gene>
    <name evidence="7" type="ORF">RFI_07243</name>
</gene>
<evidence type="ECO:0000256" key="4">
    <source>
        <dbReference type="PROSITE-ProRule" id="PRU00322"/>
    </source>
</evidence>
<keyword evidence="8" id="KW-1185">Reference proteome</keyword>
<feature type="compositionally biased region" description="Basic and acidic residues" evidence="5">
    <location>
        <begin position="14"/>
        <end position="23"/>
    </location>
</feature>
<reference evidence="7 8" key="1">
    <citation type="journal article" date="2013" name="Curr. Biol.">
        <title>The Genome of the Foraminiferan Reticulomyxa filosa.</title>
        <authorList>
            <person name="Glockner G."/>
            <person name="Hulsmann N."/>
            <person name="Schleicher M."/>
            <person name="Noegel A.A."/>
            <person name="Eichinger L."/>
            <person name="Gallinger C."/>
            <person name="Pawlowski J."/>
            <person name="Sierra R."/>
            <person name="Euteneuer U."/>
            <person name="Pillet L."/>
            <person name="Moustafa A."/>
            <person name="Platzer M."/>
            <person name="Groth M."/>
            <person name="Szafranski K."/>
            <person name="Schliwa M."/>
        </authorList>
    </citation>
    <scope>NUCLEOTIDE SEQUENCE [LARGE SCALE GENOMIC DNA]</scope>
</reference>
<name>X6NX92_RETFI</name>